<keyword evidence="11" id="KW-0472">Membrane</keyword>
<name>A0ABD1Q535_9LAMI</name>
<sequence>MASKAIEIGILLVTLVTTLSAGAMAQSSCTSVLLSMTSCLSYISGSSITPSSSCCSVLANVVQTQPECLCSIVNGGGSSFGVNINKTRAIGLPGACKVQTPPVSKCSTVNGPAMSPVGSQEISPPESADVIPYSPTSPTVGGSKTFPGGNTASNGSTRPTYLKLAVFLVLITSSYASTFSCFLIF</sequence>
<accession>A0ABD1Q535</accession>
<dbReference type="PANTHER" id="PTHR33044">
    <property type="entry name" value="BIFUNCTIONAL INHIBITOR/LIPID-TRANSFER PROTEIN/SEED STORAGE 2S ALBUMIN SUPERFAMILY PROTEIN-RELATED"/>
    <property type="match status" value="1"/>
</dbReference>
<keyword evidence="6 12" id="KW-0732">Signal</keyword>
<dbReference type="Proteomes" id="UP001604336">
    <property type="component" value="Unassembled WGS sequence"/>
</dbReference>
<keyword evidence="15" id="KW-1185">Reference proteome</keyword>
<dbReference type="InterPro" id="IPR043325">
    <property type="entry name" value="LTSS"/>
</dbReference>
<dbReference type="CDD" id="cd00010">
    <property type="entry name" value="AAI_LTSS"/>
    <property type="match status" value="1"/>
</dbReference>
<dbReference type="InterPro" id="IPR036312">
    <property type="entry name" value="Bifun_inhib/LTP/seed_sf"/>
</dbReference>
<dbReference type="FunFam" id="1.10.110.10:FF:000001">
    <property type="entry name" value="Bifunctional inhibitor/lipid-transfer protein/seed storage 2S albumin superfamily protein"/>
    <property type="match status" value="1"/>
</dbReference>
<feature type="signal peptide" evidence="12">
    <location>
        <begin position="1"/>
        <end position="25"/>
    </location>
</feature>
<keyword evidence="11" id="KW-0812">Transmembrane</keyword>
<dbReference type="SMART" id="SM00499">
    <property type="entry name" value="AAI"/>
    <property type="match status" value="1"/>
</dbReference>
<dbReference type="GO" id="GO:0098552">
    <property type="term" value="C:side of membrane"/>
    <property type="evidence" value="ECO:0007669"/>
    <property type="project" value="UniProtKB-KW"/>
</dbReference>
<evidence type="ECO:0000256" key="10">
    <source>
        <dbReference type="ARBA" id="ARBA00023288"/>
    </source>
</evidence>
<dbReference type="InterPro" id="IPR016140">
    <property type="entry name" value="Bifunc_inhib/LTP/seed_store"/>
</dbReference>
<comment type="similarity">
    <text evidence="2">Belongs to the plant LTP family.</text>
</comment>
<evidence type="ECO:0000256" key="7">
    <source>
        <dbReference type="ARBA" id="ARBA00023121"/>
    </source>
</evidence>
<dbReference type="SUPFAM" id="SSF47699">
    <property type="entry name" value="Bifunctional inhibitor/lipid-transfer protein/seed storage 2S albumin"/>
    <property type="match status" value="1"/>
</dbReference>
<dbReference type="AlphaFoldDB" id="A0ABD1Q535"/>
<dbReference type="Pfam" id="PF14368">
    <property type="entry name" value="LTP_2"/>
    <property type="match status" value="1"/>
</dbReference>
<evidence type="ECO:0000256" key="3">
    <source>
        <dbReference type="ARBA" id="ARBA00022448"/>
    </source>
</evidence>
<evidence type="ECO:0000256" key="5">
    <source>
        <dbReference type="ARBA" id="ARBA00022622"/>
    </source>
</evidence>
<keyword evidence="4" id="KW-1003">Cell membrane</keyword>
<keyword evidence="11" id="KW-1133">Transmembrane helix</keyword>
<dbReference type="GO" id="GO:0008289">
    <property type="term" value="F:lipid binding"/>
    <property type="evidence" value="ECO:0007669"/>
    <property type="project" value="UniProtKB-KW"/>
</dbReference>
<evidence type="ECO:0000256" key="9">
    <source>
        <dbReference type="ARBA" id="ARBA00023180"/>
    </source>
</evidence>
<evidence type="ECO:0000256" key="8">
    <source>
        <dbReference type="ARBA" id="ARBA00023157"/>
    </source>
</evidence>
<keyword evidence="7" id="KW-0446">Lipid-binding</keyword>
<keyword evidence="8" id="KW-1015">Disulfide bond</keyword>
<evidence type="ECO:0000259" key="13">
    <source>
        <dbReference type="SMART" id="SM00499"/>
    </source>
</evidence>
<evidence type="ECO:0000256" key="1">
    <source>
        <dbReference type="ARBA" id="ARBA00004609"/>
    </source>
</evidence>
<organism evidence="14 15">
    <name type="scientific">Abeliophyllum distichum</name>
    <dbReference type="NCBI Taxonomy" id="126358"/>
    <lineage>
        <taxon>Eukaryota</taxon>
        <taxon>Viridiplantae</taxon>
        <taxon>Streptophyta</taxon>
        <taxon>Embryophyta</taxon>
        <taxon>Tracheophyta</taxon>
        <taxon>Spermatophyta</taxon>
        <taxon>Magnoliopsida</taxon>
        <taxon>eudicotyledons</taxon>
        <taxon>Gunneridae</taxon>
        <taxon>Pentapetalae</taxon>
        <taxon>asterids</taxon>
        <taxon>lamiids</taxon>
        <taxon>Lamiales</taxon>
        <taxon>Oleaceae</taxon>
        <taxon>Forsythieae</taxon>
        <taxon>Abeliophyllum</taxon>
    </lineage>
</organism>
<protein>
    <submittedName>
        <fullName evidence="14">Bifunctional inhibitor/lipid-transfer protein/seed storage 2S albumin superfamily protein</fullName>
    </submittedName>
</protein>
<keyword evidence="10" id="KW-0449">Lipoprotein</keyword>
<dbReference type="PRINTS" id="PR00382">
    <property type="entry name" value="LIPIDTRNSFER"/>
</dbReference>
<reference evidence="15" key="1">
    <citation type="submission" date="2024-07" db="EMBL/GenBank/DDBJ databases">
        <title>Two chromosome-level genome assemblies of Korean endemic species Abeliophyllum distichum and Forsythia ovata (Oleaceae).</title>
        <authorList>
            <person name="Jang H."/>
        </authorList>
    </citation>
    <scope>NUCLEOTIDE SEQUENCE [LARGE SCALE GENOMIC DNA]</scope>
</reference>
<evidence type="ECO:0000256" key="4">
    <source>
        <dbReference type="ARBA" id="ARBA00022475"/>
    </source>
</evidence>
<evidence type="ECO:0000313" key="15">
    <source>
        <dbReference type="Proteomes" id="UP001604336"/>
    </source>
</evidence>
<keyword evidence="3" id="KW-0813">Transport</keyword>
<dbReference type="Gene3D" id="1.10.110.10">
    <property type="entry name" value="Plant lipid-transfer and hydrophobic proteins"/>
    <property type="match status" value="1"/>
</dbReference>
<feature type="domain" description="Bifunctional inhibitor/plant lipid transfer protein/seed storage helical" evidence="13">
    <location>
        <begin position="29"/>
        <end position="106"/>
    </location>
</feature>
<comment type="subcellular location">
    <subcellularLocation>
        <location evidence="1">Cell membrane</location>
        <topology evidence="1">Lipid-anchor</topology>
        <topology evidence="1">GPI-anchor</topology>
    </subcellularLocation>
</comment>
<evidence type="ECO:0000256" key="12">
    <source>
        <dbReference type="SAM" id="SignalP"/>
    </source>
</evidence>
<feature type="chain" id="PRO_5044774102" evidence="12">
    <location>
        <begin position="26"/>
        <end position="185"/>
    </location>
</feature>
<dbReference type="InterPro" id="IPR000528">
    <property type="entry name" value="Plant_nsLTP"/>
</dbReference>
<evidence type="ECO:0000256" key="11">
    <source>
        <dbReference type="SAM" id="Phobius"/>
    </source>
</evidence>
<evidence type="ECO:0000256" key="6">
    <source>
        <dbReference type="ARBA" id="ARBA00022729"/>
    </source>
</evidence>
<dbReference type="GO" id="GO:0005886">
    <property type="term" value="C:plasma membrane"/>
    <property type="evidence" value="ECO:0007669"/>
    <property type="project" value="UniProtKB-SubCell"/>
</dbReference>
<keyword evidence="5" id="KW-0336">GPI-anchor</keyword>
<evidence type="ECO:0000313" key="14">
    <source>
        <dbReference type="EMBL" id="KAL2469856.1"/>
    </source>
</evidence>
<feature type="transmembrane region" description="Helical" evidence="11">
    <location>
        <begin position="161"/>
        <end position="184"/>
    </location>
</feature>
<evidence type="ECO:0000256" key="2">
    <source>
        <dbReference type="ARBA" id="ARBA00009748"/>
    </source>
</evidence>
<dbReference type="EMBL" id="JBFOLK010000012">
    <property type="protein sequence ID" value="KAL2469856.1"/>
    <property type="molecule type" value="Genomic_DNA"/>
</dbReference>
<comment type="caution">
    <text evidence="14">The sequence shown here is derived from an EMBL/GenBank/DDBJ whole genome shotgun (WGS) entry which is preliminary data.</text>
</comment>
<keyword evidence="9" id="KW-0325">Glycoprotein</keyword>
<gene>
    <name evidence="14" type="ORF">Adt_37992</name>
</gene>
<proteinExistence type="inferred from homology"/>